<proteinExistence type="inferred from homology"/>
<name>A0ABT7XRW8_9NEIS</name>
<keyword evidence="4 11" id="KW-0963">Cytoplasm</keyword>
<evidence type="ECO:0000256" key="9">
    <source>
        <dbReference type="ARBA" id="ARBA00023172"/>
    </source>
</evidence>
<dbReference type="EMBL" id="JAUEDK010000035">
    <property type="protein sequence ID" value="MDN0076546.1"/>
    <property type="molecule type" value="Genomic_DNA"/>
</dbReference>
<dbReference type="Gene3D" id="1.10.150.130">
    <property type="match status" value="1"/>
</dbReference>
<sequence length="304" mass="33987">MSEAPPITIAAADDLLIDQFLDQLWLSDNLAKNTLVAYRRDLRKFALRLAERRIRLAEAGRDALEDALLASADKEKPATRARLVSTLRRFFQYLCAEGLRADDPSARLAAPRLGQRLPKTLSEAHVEALLAAPDVDTPLGLRDRALLELLYATGLRISELVALRRDQLDIVNGLVQPIGKGNKERLVPVGEVAQEWLTCYLLEARPLILAGTQCDALIVTQRKDGMTRQMAWYLISSYAKRLGLPKVSPHTLRHAFATHLVNHGADLRVVQLLLGHADISTTQIYTHVARERLKQLHARHHPRG</sequence>
<keyword evidence="10 11" id="KW-0131">Cell cycle</keyword>
<dbReference type="HAMAP" id="MF_01808">
    <property type="entry name" value="Recomb_XerC_XerD"/>
    <property type="match status" value="1"/>
</dbReference>
<evidence type="ECO:0000256" key="5">
    <source>
        <dbReference type="ARBA" id="ARBA00022618"/>
    </source>
</evidence>
<evidence type="ECO:0000256" key="4">
    <source>
        <dbReference type="ARBA" id="ARBA00022490"/>
    </source>
</evidence>
<dbReference type="Gene3D" id="1.10.443.10">
    <property type="entry name" value="Intergrase catalytic core"/>
    <property type="match status" value="1"/>
</dbReference>
<dbReference type="PROSITE" id="PS51898">
    <property type="entry name" value="TYR_RECOMBINASE"/>
    <property type="match status" value="1"/>
</dbReference>
<evidence type="ECO:0000256" key="1">
    <source>
        <dbReference type="ARBA" id="ARBA00004496"/>
    </source>
</evidence>
<feature type="active site" description="O-(3'-phospho-DNA)-tyrosine intermediate" evidence="11">
    <location>
        <position position="285"/>
    </location>
</feature>
<feature type="domain" description="Core-binding (CB)" evidence="13">
    <location>
        <begin position="11"/>
        <end position="95"/>
    </location>
</feature>
<gene>
    <name evidence="11 14" type="primary">xerD</name>
    <name evidence="14" type="ORF">QU481_16895</name>
</gene>
<evidence type="ECO:0000313" key="14">
    <source>
        <dbReference type="EMBL" id="MDN0076546.1"/>
    </source>
</evidence>
<keyword evidence="7 11" id="KW-0229">DNA integration</keyword>
<evidence type="ECO:0000256" key="6">
    <source>
        <dbReference type="ARBA" id="ARBA00022829"/>
    </source>
</evidence>
<dbReference type="RefSeq" id="WP_289831199.1">
    <property type="nucleotide sequence ID" value="NZ_JAUEDK010000035.1"/>
</dbReference>
<dbReference type="SUPFAM" id="SSF47823">
    <property type="entry name" value="lambda integrase-like, N-terminal domain"/>
    <property type="match status" value="1"/>
</dbReference>
<dbReference type="InterPro" id="IPR050090">
    <property type="entry name" value="Tyrosine_recombinase_XerCD"/>
</dbReference>
<comment type="subcellular location">
    <subcellularLocation>
        <location evidence="1 11">Cytoplasm</location>
    </subcellularLocation>
</comment>
<evidence type="ECO:0000256" key="11">
    <source>
        <dbReference type="HAMAP-Rule" id="MF_01807"/>
    </source>
</evidence>
<dbReference type="InterPro" id="IPR010998">
    <property type="entry name" value="Integrase_recombinase_N"/>
</dbReference>
<feature type="active site" evidence="11">
    <location>
        <position position="253"/>
    </location>
</feature>
<evidence type="ECO:0000256" key="7">
    <source>
        <dbReference type="ARBA" id="ARBA00022908"/>
    </source>
</evidence>
<keyword evidence="5 11" id="KW-0132">Cell division</keyword>
<dbReference type="InterPro" id="IPR044068">
    <property type="entry name" value="CB"/>
</dbReference>
<feature type="active site" evidence="11">
    <location>
        <position position="156"/>
    </location>
</feature>
<dbReference type="SUPFAM" id="SSF56349">
    <property type="entry name" value="DNA breaking-rejoining enzymes"/>
    <property type="match status" value="1"/>
</dbReference>
<evidence type="ECO:0000256" key="2">
    <source>
        <dbReference type="ARBA" id="ARBA00010450"/>
    </source>
</evidence>
<keyword evidence="8 11" id="KW-0238">DNA-binding</keyword>
<reference evidence="14" key="1">
    <citation type="submission" date="2023-06" db="EMBL/GenBank/DDBJ databases">
        <authorList>
            <person name="Zhang S."/>
        </authorList>
    </citation>
    <scope>NUCLEOTIDE SEQUENCE</scope>
    <source>
        <strain evidence="14">SG2303</strain>
    </source>
</reference>
<keyword evidence="6 11" id="KW-0159">Chromosome partition</keyword>
<dbReference type="InterPro" id="IPR023009">
    <property type="entry name" value="Tyrosine_recombinase_XerC/XerD"/>
</dbReference>
<dbReference type="PANTHER" id="PTHR30349">
    <property type="entry name" value="PHAGE INTEGRASE-RELATED"/>
    <property type="match status" value="1"/>
</dbReference>
<evidence type="ECO:0000259" key="13">
    <source>
        <dbReference type="PROSITE" id="PS51900"/>
    </source>
</evidence>
<comment type="subunit">
    <text evidence="11">Forms a cyclic heterotetrameric complex composed of two molecules of XerC and two molecules of XerD.</text>
</comment>
<dbReference type="CDD" id="cd00798">
    <property type="entry name" value="INT_XerDC_C"/>
    <property type="match status" value="1"/>
</dbReference>
<evidence type="ECO:0000256" key="10">
    <source>
        <dbReference type="ARBA" id="ARBA00023306"/>
    </source>
</evidence>
<feature type="active site" evidence="11">
    <location>
        <position position="276"/>
    </location>
</feature>
<feature type="active site" evidence="11">
    <location>
        <position position="250"/>
    </location>
</feature>
<protein>
    <recommendedName>
        <fullName evidence="3 11">Tyrosine recombinase XerD</fullName>
    </recommendedName>
</protein>
<dbReference type="InterPro" id="IPR011932">
    <property type="entry name" value="Recomb_XerD"/>
</dbReference>
<feature type="active site" evidence="11">
    <location>
        <position position="180"/>
    </location>
</feature>
<dbReference type="InterPro" id="IPR011010">
    <property type="entry name" value="DNA_brk_join_enz"/>
</dbReference>
<dbReference type="NCBIfam" id="NF001399">
    <property type="entry name" value="PRK00283.1"/>
    <property type="match status" value="1"/>
</dbReference>
<dbReference type="Pfam" id="PF00589">
    <property type="entry name" value="Phage_integrase"/>
    <property type="match status" value="1"/>
</dbReference>
<evidence type="ECO:0000259" key="12">
    <source>
        <dbReference type="PROSITE" id="PS51898"/>
    </source>
</evidence>
<comment type="similarity">
    <text evidence="2 11">Belongs to the 'phage' integrase family. XerD subfamily.</text>
</comment>
<evidence type="ECO:0000256" key="3">
    <source>
        <dbReference type="ARBA" id="ARBA00015810"/>
    </source>
</evidence>
<organism evidence="14 15">
    <name type="scientific">Crenobacter oryzisoli</name>
    <dbReference type="NCBI Taxonomy" id="3056844"/>
    <lineage>
        <taxon>Bacteria</taxon>
        <taxon>Pseudomonadati</taxon>
        <taxon>Pseudomonadota</taxon>
        <taxon>Betaproteobacteria</taxon>
        <taxon>Neisseriales</taxon>
        <taxon>Neisseriaceae</taxon>
        <taxon>Crenobacter</taxon>
    </lineage>
</organism>
<keyword evidence="15" id="KW-1185">Reference proteome</keyword>
<feature type="domain" description="Tyr recombinase" evidence="12">
    <location>
        <begin position="116"/>
        <end position="298"/>
    </location>
</feature>
<dbReference type="NCBIfam" id="TIGR02225">
    <property type="entry name" value="recomb_XerD"/>
    <property type="match status" value="1"/>
</dbReference>
<dbReference type="InterPro" id="IPR004107">
    <property type="entry name" value="Integrase_SAM-like_N"/>
</dbReference>
<dbReference type="PANTHER" id="PTHR30349:SF90">
    <property type="entry name" value="TYROSINE RECOMBINASE XERD"/>
    <property type="match status" value="1"/>
</dbReference>
<dbReference type="InterPro" id="IPR013762">
    <property type="entry name" value="Integrase-like_cat_sf"/>
</dbReference>
<accession>A0ABT7XRW8</accession>
<dbReference type="HAMAP" id="MF_01807">
    <property type="entry name" value="Recomb_XerD"/>
    <property type="match status" value="1"/>
</dbReference>
<keyword evidence="9 11" id="KW-0233">DNA recombination</keyword>
<dbReference type="PROSITE" id="PS51900">
    <property type="entry name" value="CB"/>
    <property type="match status" value="1"/>
</dbReference>
<dbReference type="Proteomes" id="UP001168540">
    <property type="component" value="Unassembled WGS sequence"/>
</dbReference>
<evidence type="ECO:0000256" key="8">
    <source>
        <dbReference type="ARBA" id="ARBA00023125"/>
    </source>
</evidence>
<dbReference type="InterPro" id="IPR002104">
    <property type="entry name" value="Integrase_catalytic"/>
</dbReference>
<dbReference type="Pfam" id="PF02899">
    <property type="entry name" value="Phage_int_SAM_1"/>
    <property type="match status" value="1"/>
</dbReference>
<comment type="caution">
    <text evidence="14">The sequence shown here is derived from an EMBL/GenBank/DDBJ whole genome shotgun (WGS) entry which is preliminary data.</text>
</comment>
<evidence type="ECO:0000313" key="15">
    <source>
        <dbReference type="Proteomes" id="UP001168540"/>
    </source>
</evidence>
<comment type="function">
    <text evidence="11">Site-specific tyrosine recombinase, which acts by catalyzing the cutting and rejoining of the recombining DNA molecules. The XerC-XerD complex is essential to convert dimers of the bacterial chromosome into monomers to permit their segregation at cell division. It also contributes to the segregational stability of plasmids.</text>
</comment>